<reference evidence="3" key="1">
    <citation type="journal article" date="2019" name="Int. J. Syst. Evol. Microbiol.">
        <title>The Global Catalogue of Microorganisms (GCM) 10K type strain sequencing project: providing services to taxonomists for standard genome sequencing and annotation.</title>
        <authorList>
            <consortium name="The Broad Institute Genomics Platform"/>
            <consortium name="The Broad Institute Genome Sequencing Center for Infectious Disease"/>
            <person name="Wu L."/>
            <person name="Ma J."/>
        </authorList>
    </citation>
    <scope>NUCLEOTIDE SEQUENCE [LARGE SCALE GENOMIC DNA]</scope>
    <source>
        <strain evidence="3">ICMP 257</strain>
    </source>
</reference>
<evidence type="ECO:0000313" key="2">
    <source>
        <dbReference type="EMBL" id="MFC4977813.1"/>
    </source>
</evidence>
<feature type="transmembrane region" description="Helical" evidence="1">
    <location>
        <begin position="158"/>
        <end position="187"/>
    </location>
</feature>
<accession>A0ABV9V3N7</accession>
<feature type="transmembrane region" description="Helical" evidence="1">
    <location>
        <begin position="49"/>
        <end position="66"/>
    </location>
</feature>
<feature type="transmembrane region" description="Helical" evidence="1">
    <location>
        <begin position="18"/>
        <end position="37"/>
    </location>
</feature>
<evidence type="ECO:0008006" key="4">
    <source>
        <dbReference type="Google" id="ProtNLM"/>
    </source>
</evidence>
<feature type="transmembrane region" description="Helical" evidence="1">
    <location>
        <begin position="101"/>
        <end position="120"/>
    </location>
</feature>
<protein>
    <recommendedName>
        <fullName evidence="4">Integral membrane protein</fullName>
    </recommendedName>
</protein>
<comment type="caution">
    <text evidence="2">The sequence shown here is derived from an EMBL/GenBank/DDBJ whole genome shotgun (WGS) entry which is preliminary data.</text>
</comment>
<gene>
    <name evidence="2" type="ORF">ACFPL4_05475</name>
</gene>
<dbReference type="Proteomes" id="UP001595908">
    <property type="component" value="Unassembled WGS sequence"/>
</dbReference>
<keyword evidence="1" id="KW-0472">Membrane</keyword>
<dbReference type="RefSeq" id="WP_157841652.1">
    <property type="nucleotide sequence ID" value="NZ_JBHSJE010000001.1"/>
</dbReference>
<keyword evidence="3" id="KW-1185">Reference proteome</keyword>
<name>A0ABV9V3N7_STRAZ</name>
<keyword evidence="1" id="KW-0812">Transmembrane</keyword>
<keyword evidence="1" id="KW-1133">Transmembrane helix</keyword>
<evidence type="ECO:0000313" key="3">
    <source>
        <dbReference type="Proteomes" id="UP001595908"/>
    </source>
</evidence>
<sequence>MRGRGAGGSVPMGRDGTVAMLACAGQLGALLAGFVVVQFGRTDEYGRPPGALLGLLCVVVFGPPLLLLLGALHTFVVTAPVALAAGVVARRTRGPVWQWQVALLMVLAAVYALAVAQAGAPYVPAWAWIAGSGVLPLLGVGLFRRSERGRDAPVGTGALWFLSLTAGALLTVVSVVSCVVALATGLIGDYSPPQLTRAQLVGVWKGDGGAEIRLDDGGGAVLTAVPYEFMDDEGRCDGRSSWRYVPGDGTAGGTVEFEPVGACVLDTWTVGGTAERPELYELVGDPDAGDVRILVRQDAP</sequence>
<organism evidence="2 3">
    <name type="scientific">Streptomyces atroolivaceus</name>
    <dbReference type="NCBI Taxonomy" id="66869"/>
    <lineage>
        <taxon>Bacteria</taxon>
        <taxon>Bacillati</taxon>
        <taxon>Actinomycetota</taxon>
        <taxon>Actinomycetes</taxon>
        <taxon>Kitasatosporales</taxon>
        <taxon>Streptomycetaceae</taxon>
        <taxon>Streptomyces</taxon>
    </lineage>
</organism>
<proteinExistence type="predicted"/>
<dbReference type="GeneID" id="31231767"/>
<dbReference type="EMBL" id="JBHSJE010000001">
    <property type="protein sequence ID" value="MFC4977813.1"/>
    <property type="molecule type" value="Genomic_DNA"/>
</dbReference>
<evidence type="ECO:0000256" key="1">
    <source>
        <dbReference type="SAM" id="Phobius"/>
    </source>
</evidence>
<feature type="transmembrane region" description="Helical" evidence="1">
    <location>
        <begin position="126"/>
        <end position="146"/>
    </location>
</feature>